<dbReference type="AlphaFoldDB" id="A0A2M4DCV4"/>
<dbReference type="EMBL" id="GGFL01011188">
    <property type="protein sequence ID" value="MBW75366.1"/>
    <property type="molecule type" value="Transcribed_RNA"/>
</dbReference>
<proteinExistence type="predicted"/>
<reference evidence="1" key="1">
    <citation type="submission" date="2018-01" db="EMBL/GenBank/DDBJ databases">
        <title>An insight into the sialome of Amazonian anophelines.</title>
        <authorList>
            <person name="Ribeiro J.M."/>
            <person name="Scarpassa V."/>
            <person name="Calvo E."/>
        </authorList>
    </citation>
    <scope>NUCLEOTIDE SEQUENCE</scope>
</reference>
<evidence type="ECO:0000313" key="1">
    <source>
        <dbReference type="EMBL" id="MBW75366.1"/>
    </source>
</evidence>
<accession>A0A2M4DCV4</accession>
<organism evidence="1">
    <name type="scientific">Anopheles darlingi</name>
    <name type="common">Mosquito</name>
    <dbReference type="NCBI Taxonomy" id="43151"/>
    <lineage>
        <taxon>Eukaryota</taxon>
        <taxon>Metazoa</taxon>
        <taxon>Ecdysozoa</taxon>
        <taxon>Arthropoda</taxon>
        <taxon>Hexapoda</taxon>
        <taxon>Insecta</taxon>
        <taxon>Pterygota</taxon>
        <taxon>Neoptera</taxon>
        <taxon>Endopterygota</taxon>
        <taxon>Diptera</taxon>
        <taxon>Nematocera</taxon>
        <taxon>Culicoidea</taxon>
        <taxon>Culicidae</taxon>
        <taxon>Anophelinae</taxon>
        <taxon>Anopheles</taxon>
    </lineage>
</organism>
<sequence>MCTVLLRRCLANRMFVIWEIWEMGLGRTSDTNIFLIEHTTGVRGKAGLNMEGVVGRATFYSSLSTYMQTVNTLKYHTSSLFPIHSTTNMVCPAPRLPLGQAGYRA</sequence>
<protein>
    <submittedName>
        <fullName evidence="1">Putative secreted protein</fullName>
    </submittedName>
</protein>
<name>A0A2M4DCV4_ANODA</name>